<dbReference type="InterPro" id="IPR000792">
    <property type="entry name" value="Tscrpt_reg_LuxR_C"/>
</dbReference>
<dbReference type="AlphaFoldDB" id="A0A1I5M9L6"/>
<reference evidence="4" key="1">
    <citation type="submission" date="2016-10" db="EMBL/GenBank/DDBJ databases">
        <authorList>
            <person name="Varghese N."/>
            <person name="Submissions S."/>
        </authorList>
    </citation>
    <scope>NUCLEOTIDE SEQUENCE [LARGE SCALE GENOMIC DNA]</scope>
    <source>
        <strain evidence="4">CGMCC 1.7715</strain>
    </source>
</reference>
<feature type="domain" description="HTH luxR-type" evidence="2">
    <location>
        <begin position="130"/>
        <end position="195"/>
    </location>
</feature>
<dbReference type="SUPFAM" id="SSF46894">
    <property type="entry name" value="C-terminal effector domain of the bipartite response regulators"/>
    <property type="match status" value="1"/>
</dbReference>
<dbReference type="InterPro" id="IPR039420">
    <property type="entry name" value="WalR-like"/>
</dbReference>
<protein>
    <submittedName>
        <fullName evidence="3">DNA-binding response regulator, NarL/FixJ family, contains REC and HTH domains</fullName>
    </submittedName>
</protein>
<keyword evidence="1 3" id="KW-0238">DNA-binding</keyword>
<accession>A0A1I5M9L6</accession>
<name>A0A1I5M9L6_9SPHN</name>
<dbReference type="Proteomes" id="UP000199331">
    <property type="component" value="Unassembled WGS sequence"/>
</dbReference>
<dbReference type="PANTHER" id="PTHR43214">
    <property type="entry name" value="TWO-COMPONENT RESPONSE REGULATOR"/>
    <property type="match status" value="1"/>
</dbReference>
<evidence type="ECO:0000259" key="2">
    <source>
        <dbReference type="PROSITE" id="PS50043"/>
    </source>
</evidence>
<dbReference type="Pfam" id="PF00196">
    <property type="entry name" value="GerE"/>
    <property type="match status" value="1"/>
</dbReference>
<evidence type="ECO:0000256" key="1">
    <source>
        <dbReference type="ARBA" id="ARBA00023125"/>
    </source>
</evidence>
<dbReference type="PROSITE" id="PS50043">
    <property type="entry name" value="HTH_LUXR_2"/>
    <property type="match status" value="1"/>
</dbReference>
<proteinExistence type="predicted"/>
<dbReference type="EMBL" id="FOWZ01000002">
    <property type="protein sequence ID" value="SFP05626.1"/>
    <property type="molecule type" value="Genomic_DNA"/>
</dbReference>
<dbReference type="InterPro" id="IPR016032">
    <property type="entry name" value="Sig_transdc_resp-reg_C-effctor"/>
</dbReference>
<dbReference type="CDD" id="cd06170">
    <property type="entry name" value="LuxR_C_like"/>
    <property type="match status" value="1"/>
</dbReference>
<dbReference type="STRING" id="604088.SAMN04488060_1180"/>
<sequence length="204" mass="22865">MSKSQYIVVDRDPLTANALVRALGEFGYAYPVATLSEVGAEWPEFCMIFVADRADQLNDAIEFVRERGVFYPIIPYSDEVVPQRVVETIRCGAMSYLSWPSPKAQLVEVLSSIEESSEALLREKAARERAFFLLKTLTRKETEVLNEIATGASSRQISKVLGISHRTVEAHRSNIIAKLKVPNAIAAVRMALEPRLPRMTPSRR</sequence>
<organism evidence="3 4">
    <name type="scientific">Qipengyuania nanhaisediminis</name>
    <dbReference type="NCBI Taxonomy" id="604088"/>
    <lineage>
        <taxon>Bacteria</taxon>
        <taxon>Pseudomonadati</taxon>
        <taxon>Pseudomonadota</taxon>
        <taxon>Alphaproteobacteria</taxon>
        <taxon>Sphingomonadales</taxon>
        <taxon>Erythrobacteraceae</taxon>
        <taxon>Qipengyuania</taxon>
    </lineage>
</organism>
<dbReference type="GO" id="GO:0003677">
    <property type="term" value="F:DNA binding"/>
    <property type="evidence" value="ECO:0007669"/>
    <property type="project" value="UniProtKB-KW"/>
</dbReference>
<dbReference type="Gene3D" id="3.40.50.2300">
    <property type="match status" value="1"/>
</dbReference>
<dbReference type="InterPro" id="IPR011006">
    <property type="entry name" value="CheY-like_superfamily"/>
</dbReference>
<evidence type="ECO:0000313" key="4">
    <source>
        <dbReference type="Proteomes" id="UP000199331"/>
    </source>
</evidence>
<evidence type="ECO:0000313" key="3">
    <source>
        <dbReference type="EMBL" id="SFP05626.1"/>
    </source>
</evidence>
<gene>
    <name evidence="3" type="ORF">SAMN04488060_1180</name>
</gene>
<dbReference type="GO" id="GO:0006355">
    <property type="term" value="P:regulation of DNA-templated transcription"/>
    <property type="evidence" value="ECO:0007669"/>
    <property type="project" value="InterPro"/>
</dbReference>
<dbReference type="SMART" id="SM00421">
    <property type="entry name" value="HTH_LUXR"/>
    <property type="match status" value="1"/>
</dbReference>
<keyword evidence="4" id="KW-1185">Reference proteome</keyword>
<dbReference type="PRINTS" id="PR00038">
    <property type="entry name" value="HTHLUXR"/>
</dbReference>
<dbReference type="PROSITE" id="PS00622">
    <property type="entry name" value="HTH_LUXR_1"/>
    <property type="match status" value="1"/>
</dbReference>
<dbReference type="SUPFAM" id="SSF52172">
    <property type="entry name" value="CheY-like"/>
    <property type="match status" value="1"/>
</dbReference>